<evidence type="ECO:0000256" key="1">
    <source>
        <dbReference type="SAM" id="MobiDB-lite"/>
    </source>
</evidence>
<dbReference type="Proteomes" id="UP001082899">
    <property type="component" value="Unassembled WGS sequence"/>
</dbReference>
<dbReference type="Pfam" id="PF01584">
    <property type="entry name" value="CheW"/>
    <property type="match status" value="3"/>
</dbReference>
<dbReference type="InterPro" id="IPR002545">
    <property type="entry name" value="CheW-lke_dom"/>
</dbReference>
<dbReference type="PANTHER" id="PTHR22617">
    <property type="entry name" value="CHEMOTAXIS SENSOR HISTIDINE KINASE-RELATED"/>
    <property type="match status" value="1"/>
</dbReference>
<dbReference type="InterPro" id="IPR039315">
    <property type="entry name" value="CheW"/>
</dbReference>
<feature type="region of interest" description="Disordered" evidence="1">
    <location>
        <begin position="334"/>
        <end position="361"/>
    </location>
</feature>
<dbReference type="PANTHER" id="PTHR22617:SF23">
    <property type="entry name" value="CHEMOTAXIS PROTEIN CHEW"/>
    <property type="match status" value="1"/>
</dbReference>
<gene>
    <name evidence="3" type="ORF">OVY01_06360</name>
</gene>
<evidence type="ECO:0000313" key="3">
    <source>
        <dbReference type="EMBL" id="MCY0386859.1"/>
    </source>
</evidence>
<feature type="region of interest" description="Disordered" evidence="1">
    <location>
        <begin position="114"/>
        <end position="134"/>
    </location>
</feature>
<evidence type="ECO:0000313" key="4">
    <source>
        <dbReference type="Proteomes" id="UP001082899"/>
    </source>
</evidence>
<dbReference type="Gene3D" id="2.40.50.180">
    <property type="entry name" value="CheA-289, Domain 4"/>
    <property type="match status" value="2"/>
</dbReference>
<dbReference type="Gene3D" id="2.30.30.40">
    <property type="entry name" value="SH3 Domains"/>
    <property type="match status" value="1"/>
</dbReference>
<keyword evidence="4" id="KW-1185">Reference proteome</keyword>
<dbReference type="InterPro" id="IPR036061">
    <property type="entry name" value="CheW-like_dom_sf"/>
</dbReference>
<feature type="domain" description="CheW-like" evidence="2">
    <location>
        <begin position="184"/>
        <end position="324"/>
    </location>
</feature>
<dbReference type="PROSITE" id="PS50851">
    <property type="entry name" value="CHEW"/>
    <property type="match status" value="3"/>
</dbReference>
<organism evidence="3 4">
    <name type="scientific">Robbsia betulipollinis</name>
    <dbReference type="NCBI Taxonomy" id="2981849"/>
    <lineage>
        <taxon>Bacteria</taxon>
        <taxon>Pseudomonadati</taxon>
        <taxon>Pseudomonadota</taxon>
        <taxon>Betaproteobacteria</taxon>
        <taxon>Burkholderiales</taxon>
        <taxon>Burkholderiaceae</taxon>
        <taxon>Robbsia</taxon>
    </lineage>
</organism>
<accession>A0ABT3ZJZ8</accession>
<evidence type="ECO:0000259" key="2">
    <source>
        <dbReference type="PROSITE" id="PS50851"/>
    </source>
</evidence>
<protein>
    <submittedName>
        <fullName evidence="3">Chemotaxis protein CheW</fullName>
    </submittedName>
</protein>
<sequence>MIRQALSTEAYGLVGVGTTTFAIPAASMVEAVDSPDRYARIPRSAPLVRGFFRLREETVAVLDTHALLGLEAPNVPPAHVLVLRHAQARYAIAIDRIGSVEPIPDDALIRLDVSHGDASPSSSPSSPSSPPSLFPRLLCDTARDDIIGVLDVGALAALPGVVALPARETHPALAGKSAATASDMRQRAVVRCGQRLLALSADAIQSVSVMPPLVQPLPGSTRFLGIAQWRGQDLPVVTLAGVTLLPDAQTGADAYLMVVECDGVRAGFPVDELVELTDLRAPAIDPVPAAAFQRPEVFAGSMRTAAGTYALVLDPAALLANDVVVKLNRHHSQHAAPARTPAGAIGNGAGGHGAREAAHETASATPTGGFLVFSTDGSTFAAPLEQVVEIFTCPVAALATRIDGLNRGLVPWRDQMIEVTDVARLHARAGSTRAHPYILVVEVDATMRGVAIEAVLTLSGVGEPAKVHTMGTGQDGAAHKVVMLGERENRRTYELIDLHDLLS</sequence>
<name>A0ABT3ZJZ8_9BURK</name>
<proteinExistence type="predicted"/>
<dbReference type="RefSeq" id="WP_267846509.1">
    <property type="nucleotide sequence ID" value="NZ_JAPMXC010000001.1"/>
</dbReference>
<feature type="domain" description="CheW-like" evidence="2">
    <location>
        <begin position="8"/>
        <end position="161"/>
    </location>
</feature>
<dbReference type="EMBL" id="JAPMXC010000001">
    <property type="protein sequence ID" value="MCY0386859.1"/>
    <property type="molecule type" value="Genomic_DNA"/>
</dbReference>
<feature type="domain" description="CheW-like" evidence="2">
    <location>
        <begin position="367"/>
        <end position="503"/>
    </location>
</feature>
<dbReference type="SUPFAM" id="SSF50341">
    <property type="entry name" value="CheW-like"/>
    <property type="match status" value="3"/>
</dbReference>
<reference evidence="3" key="1">
    <citation type="submission" date="2022-11" db="EMBL/GenBank/DDBJ databases">
        <title>Robbsia betulipollinis sp. nov., isolated from pollen of birch (Betula pendula).</title>
        <authorList>
            <person name="Shi H."/>
            <person name="Ambika Manirajan B."/>
            <person name="Ratering S."/>
            <person name="Geissler-Plaum R."/>
            <person name="Schnell S."/>
        </authorList>
    </citation>
    <scope>NUCLEOTIDE SEQUENCE</scope>
    <source>
        <strain evidence="3">Bb-Pol-6</strain>
    </source>
</reference>
<dbReference type="SMART" id="SM00260">
    <property type="entry name" value="CheW"/>
    <property type="match status" value="3"/>
</dbReference>
<comment type="caution">
    <text evidence="3">The sequence shown here is derived from an EMBL/GenBank/DDBJ whole genome shotgun (WGS) entry which is preliminary data.</text>
</comment>